<gene>
    <name evidence="1" type="ORF">PYW49_04925</name>
</gene>
<proteinExistence type="predicted"/>
<organism evidence="1 2">
    <name type="scientific">Enterobacter chinensis</name>
    <dbReference type="NCBI Taxonomy" id="3030997"/>
    <lineage>
        <taxon>Bacteria</taxon>
        <taxon>Pseudomonadati</taxon>
        <taxon>Pseudomonadota</taxon>
        <taxon>Gammaproteobacteria</taxon>
        <taxon>Enterobacterales</taxon>
        <taxon>Enterobacteriaceae</taxon>
        <taxon>Enterobacter</taxon>
    </lineage>
</organism>
<dbReference type="InterPro" id="IPR021352">
    <property type="entry name" value="DUF2971"/>
</dbReference>
<comment type="caution">
    <text evidence="1">The sequence shown here is derived from an EMBL/GenBank/DDBJ whole genome shotgun (WGS) entry which is preliminary data.</text>
</comment>
<reference evidence="1 2" key="1">
    <citation type="submission" date="2023-02" db="EMBL/GenBank/DDBJ databases">
        <title>The draft genomes of Enterobacter strains.</title>
        <authorList>
            <person name="He Y."/>
            <person name="Feng Y."/>
            <person name="Zong Z."/>
        </authorList>
    </citation>
    <scope>NUCLEOTIDE SEQUENCE [LARGE SCALE GENOMIC DNA]</scope>
    <source>
        <strain evidence="1 2">170198</strain>
    </source>
</reference>
<name>A0ABU5CZ62_9ENTR</name>
<dbReference type="Proteomes" id="UP001270266">
    <property type="component" value="Unassembled WGS sequence"/>
</dbReference>
<accession>A0ABU5CZ62</accession>
<evidence type="ECO:0000313" key="2">
    <source>
        <dbReference type="Proteomes" id="UP001270266"/>
    </source>
</evidence>
<dbReference type="EMBL" id="JARDVI010000002">
    <property type="protein sequence ID" value="MDY0417016.1"/>
    <property type="molecule type" value="Genomic_DNA"/>
</dbReference>
<dbReference type="Pfam" id="PF11185">
    <property type="entry name" value="DUF2971"/>
    <property type="match status" value="1"/>
</dbReference>
<keyword evidence="2" id="KW-1185">Reference proteome</keyword>
<protein>
    <submittedName>
        <fullName evidence="1">DUF2971 domain-containing protein</fullName>
    </submittedName>
</protein>
<dbReference type="RefSeq" id="WP_320385849.1">
    <property type="nucleotide sequence ID" value="NZ_JARDVI010000002.1"/>
</dbReference>
<sequence>MPLGISIRTIGIMKFYKYVGAETAKIIIQNSTLKFTSPVNFNDPFDYFPAVQEEGLRKFTRRINDEIGGGVKRYKTNHRETSKHLQSLRSGAFRDLYTRNMSISCFSKSPFILPMWAHYADNHEGCVIEFEFKTDSPLVVEYFSLGINQLSQILIPFDVNYSEDRPPLFDENGRTDGPNTGFQACLTKAKEWEYEQEMRVVTKQPEGIYSFERSQMTGLYFGMKIDKKDKTDLSRIIDGSNNYTGTKIRKHDVVMAYDKFELSKIQFRL</sequence>
<evidence type="ECO:0000313" key="1">
    <source>
        <dbReference type="EMBL" id="MDY0417016.1"/>
    </source>
</evidence>